<evidence type="ECO:0000256" key="8">
    <source>
        <dbReference type="SAM" id="MobiDB-lite"/>
    </source>
</evidence>
<proteinExistence type="predicted"/>
<evidence type="ECO:0000256" key="4">
    <source>
        <dbReference type="ARBA" id="ARBA00022722"/>
    </source>
</evidence>
<feature type="compositionally biased region" description="Polar residues" evidence="8">
    <location>
        <begin position="11"/>
        <end position="21"/>
    </location>
</feature>
<feature type="domain" description="Reverse transcriptase RNase H-like" evidence="9">
    <location>
        <begin position="698"/>
        <end position="801"/>
    </location>
</feature>
<dbReference type="EC" id="2.7.7.49" evidence="1"/>
<keyword evidence="4" id="KW-0540">Nuclease</keyword>
<dbReference type="InterPro" id="IPR041373">
    <property type="entry name" value="RT_RNaseH"/>
</dbReference>
<dbReference type="SUPFAM" id="SSF50630">
    <property type="entry name" value="Acid proteases"/>
    <property type="match status" value="1"/>
</dbReference>
<dbReference type="Gene3D" id="3.10.20.370">
    <property type="match status" value="1"/>
</dbReference>
<keyword evidence="10" id="KW-1185">Reference proteome</keyword>
<dbReference type="AlphaFoldDB" id="A0A9R0EC18"/>
<dbReference type="InterPro" id="IPR043128">
    <property type="entry name" value="Rev_trsase/Diguanyl_cyclase"/>
</dbReference>
<feature type="region of interest" description="Disordered" evidence="8">
    <location>
        <begin position="1"/>
        <end position="21"/>
    </location>
</feature>
<evidence type="ECO:0000256" key="7">
    <source>
        <dbReference type="ARBA" id="ARBA00022918"/>
    </source>
</evidence>
<dbReference type="RefSeq" id="XP_050563152.1">
    <property type="nucleotide sequence ID" value="XM_050707195.1"/>
</dbReference>
<evidence type="ECO:0000256" key="1">
    <source>
        <dbReference type="ARBA" id="ARBA00012493"/>
    </source>
</evidence>
<dbReference type="InterPro" id="IPR021109">
    <property type="entry name" value="Peptidase_aspartic_dom_sf"/>
</dbReference>
<evidence type="ECO:0000256" key="5">
    <source>
        <dbReference type="ARBA" id="ARBA00022759"/>
    </source>
</evidence>
<dbReference type="Proteomes" id="UP000829999">
    <property type="component" value="Chromosome 31"/>
</dbReference>
<feature type="region of interest" description="Disordered" evidence="8">
    <location>
        <begin position="566"/>
        <end position="589"/>
    </location>
</feature>
<name>A0A9R0EC18_SPOFR</name>
<dbReference type="SUPFAM" id="SSF56672">
    <property type="entry name" value="DNA/RNA polymerases"/>
    <property type="match status" value="1"/>
</dbReference>
<dbReference type="GeneID" id="126912873"/>
<feature type="compositionally biased region" description="Polar residues" evidence="8">
    <location>
        <begin position="844"/>
        <end position="853"/>
    </location>
</feature>
<dbReference type="Gene3D" id="2.40.70.10">
    <property type="entry name" value="Acid Proteases"/>
    <property type="match status" value="1"/>
</dbReference>
<dbReference type="InterPro" id="IPR043502">
    <property type="entry name" value="DNA/RNA_pol_sf"/>
</dbReference>
<dbReference type="OrthoDB" id="425619at2759"/>
<evidence type="ECO:0000256" key="3">
    <source>
        <dbReference type="ARBA" id="ARBA00022695"/>
    </source>
</evidence>
<keyword evidence="3" id="KW-0548">Nucleotidyltransferase</keyword>
<dbReference type="GO" id="GO:0004519">
    <property type="term" value="F:endonuclease activity"/>
    <property type="evidence" value="ECO:0007669"/>
    <property type="project" value="UniProtKB-KW"/>
</dbReference>
<keyword evidence="2" id="KW-0808">Transferase</keyword>
<evidence type="ECO:0000313" key="11">
    <source>
        <dbReference type="RefSeq" id="XP_050563152.1"/>
    </source>
</evidence>
<accession>A0A9R0EC18</accession>
<gene>
    <name evidence="11" type="primary">LOC126912873</name>
</gene>
<dbReference type="CDD" id="cd00303">
    <property type="entry name" value="retropepsin_like"/>
    <property type="match status" value="1"/>
</dbReference>
<dbReference type="InterPro" id="IPR050951">
    <property type="entry name" value="Retrovirus_Pol_polyprotein"/>
</dbReference>
<organism evidence="10 11">
    <name type="scientific">Spodoptera frugiperda</name>
    <name type="common">Fall armyworm</name>
    <dbReference type="NCBI Taxonomy" id="7108"/>
    <lineage>
        <taxon>Eukaryota</taxon>
        <taxon>Metazoa</taxon>
        <taxon>Ecdysozoa</taxon>
        <taxon>Arthropoda</taxon>
        <taxon>Hexapoda</taxon>
        <taxon>Insecta</taxon>
        <taxon>Pterygota</taxon>
        <taxon>Neoptera</taxon>
        <taxon>Endopterygota</taxon>
        <taxon>Lepidoptera</taxon>
        <taxon>Glossata</taxon>
        <taxon>Ditrysia</taxon>
        <taxon>Noctuoidea</taxon>
        <taxon>Noctuidae</taxon>
        <taxon>Amphipyrinae</taxon>
        <taxon>Spodoptera</taxon>
    </lineage>
</organism>
<evidence type="ECO:0000256" key="6">
    <source>
        <dbReference type="ARBA" id="ARBA00022801"/>
    </source>
</evidence>
<protein>
    <recommendedName>
        <fullName evidence="1">RNA-directed DNA polymerase</fullName>
        <ecNumber evidence="1">2.7.7.49</ecNumber>
    </recommendedName>
</protein>
<dbReference type="PANTHER" id="PTHR37984:SF5">
    <property type="entry name" value="PROTEIN NYNRIN-LIKE"/>
    <property type="match status" value="1"/>
</dbReference>
<sequence>MPTTRRGEALRQQQGDEGNVTLTEEEIVAERGHADEAASAGSRPTEPAPHFTQEFLSTLIETITRAQVEANRSLVNTLMGSGGDFRASTPVGPPPFSNATGGGTAVAAPPCSEANFVKCTARFDGTSPDAEVLEAFLDAVEIYKECAAVSDEHALRGLPMLLEGEAAVWWRGVKASVTTWADATARLRATYGVAQPAHLILREIFAREQQEERAESFICRVRALIARLPYTLDQTLQTDICYGLLHRRVVKRVPRDSVRGLDDLLYKARIAEDTYKASKVNSDIVSNNNSIETSTTDRVLKLSSSATTGATSSRCNNRSRPRCSFCRLFGHVSDECRNREKAKSSKNINTTPREVRCYGCGKQGVVRSKCDVCVNTTSKSDDKISFNKVDVDFCMHNVDVRNNSYTSRVNTESCVSITSAYLSTRDDHPMVNISVAGRRGVAVVDTGATHSIASPLLHRILVNSGVRFTETRRFVRLADGTQGWRDLLSAETEVIIVGRRIMCKFLVLPGRNVRTLLGVDFLTRAGMVIDVARRTWSFSDCPERRFDLVCTYTVGSNNSVDAGLLHTASADDPAPRPREGKFTPARRRTPSACIVDRAPRAARDVPASKGAARRRYKVSSLQKGGIKVDPDKAAVVANLAAPQNVKQLECFLRMSRIARPLTDLLKKSSAWRWGTEQQEAYERVKSLLVSAPILRQADASKPFTLCTDSSAYCIGAVLMQGEGHDEQPIEYASRLLTSAERNYSTTEREALAVVWALSKFRRYVKTAKVIVRTDYQPLGWLMGQRSPSGRLARWAPMLREFDLSIEYTPRRSQVVAGTTSRPVSAGDQDECDLCIIDIALPERSSSVRSSQPMNPRVEKQSENEKERRTSEQAHSAKLTHHITHLTCSPVYGTCVSEKEDAASHAPKTSQRRSPDE</sequence>
<keyword evidence="6" id="KW-0378">Hydrolase</keyword>
<dbReference type="GO" id="GO:0016787">
    <property type="term" value="F:hydrolase activity"/>
    <property type="evidence" value="ECO:0007669"/>
    <property type="project" value="UniProtKB-KW"/>
</dbReference>
<feature type="compositionally biased region" description="Basic and acidic residues" evidence="8">
    <location>
        <begin position="856"/>
        <end position="871"/>
    </location>
</feature>
<evidence type="ECO:0000259" key="9">
    <source>
        <dbReference type="Pfam" id="PF17917"/>
    </source>
</evidence>
<reference evidence="11" key="1">
    <citation type="submission" date="2025-08" db="UniProtKB">
        <authorList>
            <consortium name="RefSeq"/>
        </authorList>
    </citation>
    <scope>IDENTIFICATION</scope>
    <source>
        <tissue evidence="11">Whole larval tissue</tissue>
    </source>
</reference>
<dbReference type="PANTHER" id="PTHR37984">
    <property type="entry name" value="PROTEIN CBG26694"/>
    <property type="match status" value="1"/>
</dbReference>
<dbReference type="GO" id="GO:0003964">
    <property type="term" value="F:RNA-directed DNA polymerase activity"/>
    <property type="evidence" value="ECO:0007669"/>
    <property type="project" value="UniProtKB-KW"/>
</dbReference>
<dbReference type="Gene3D" id="3.30.70.270">
    <property type="match status" value="1"/>
</dbReference>
<dbReference type="Pfam" id="PF17917">
    <property type="entry name" value="RT_RNaseH"/>
    <property type="match status" value="1"/>
</dbReference>
<dbReference type="CDD" id="cd09274">
    <property type="entry name" value="RNase_HI_RT_Ty3"/>
    <property type="match status" value="1"/>
</dbReference>
<keyword evidence="5" id="KW-0255">Endonuclease</keyword>
<evidence type="ECO:0000256" key="2">
    <source>
        <dbReference type="ARBA" id="ARBA00022679"/>
    </source>
</evidence>
<evidence type="ECO:0000313" key="10">
    <source>
        <dbReference type="Proteomes" id="UP000829999"/>
    </source>
</evidence>
<keyword evidence="7" id="KW-0695">RNA-directed DNA polymerase</keyword>
<feature type="region of interest" description="Disordered" evidence="8">
    <location>
        <begin position="844"/>
        <end position="881"/>
    </location>
</feature>
<dbReference type="FunFam" id="3.10.20.370:FF:000001">
    <property type="entry name" value="Retrovirus-related Pol polyprotein from transposon 17.6-like protein"/>
    <property type="match status" value="1"/>
</dbReference>